<organism evidence="2 3">
    <name type="scientific">Fusobacterium nucleatum subsp. polymorphum</name>
    <name type="common">Fusobacterium polymorphum</name>
    <dbReference type="NCBI Taxonomy" id="76857"/>
    <lineage>
        <taxon>Bacteria</taxon>
        <taxon>Fusobacteriati</taxon>
        <taxon>Fusobacteriota</taxon>
        <taxon>Fusobacteriia</taxon>
        <taxon>Fusobacteriales</taxon>
        <taxon>Fusobacteriaceae</taxon>
        <taxon>Fusobacterium</taxon>
    </lineage>
</organism>
<dbReference type="Proteomes" id="UP000224507">
    <property type="component" value="Unassembled WGS sequence"/>
</dbReference>
<evidence type="ECO:0000313" key="2">
    <source>
        <dbReference type="EMBL" id="PHI15361.1"/>
    </source>
</evidence>
<evidence type="ECO:0000313" key="3">
    <source>
        <dbReference type="Proteomes" id="UP000224507"/>
    </source>
</evidence>
<dbReference type="EMBL" id="NIRO01000005">
    <property type="protein sequence ID" value="PHI15361.1"/>
    <property type="molecule type" value="Genomic_DNA"/>
</dbReference>
<evidence type="ECO:0000256" key="1">
    <source>
        <dbReference type="SAM" id="Coils"/>
    </source>
</evidence>
<keyword evidence="1" id="KW-0175">Coiled coil</keyword>
<reference evidence="2 3" key="1">
    <citation type="submission" date="2017-06" db="EMBL/GenBank/DDBJ databases">
        <title>Draft genome sequence of Fusobacterium nucleatum subsp. polymorphum KCOM 1274 (=ChDC F309).</title>
        <authorList>
            <person name="Kook J.-K."/>
            <person name="Park S.-N."/>
            <person name="Lim Y.K."/>
            <person name="Roh H."/>
        </authorList>
    </citation>
    <scope>NUCLEOTIDE SEQUENCE [LARGE SCALE GENOMIC DNA]</scope>
    <source>
        <strain evidence="3">KCOM 1274 (ChDC F309)</strain>
    </source>
</reference>
<name>A0A2C6CG48_FUSNP</name>
<dbReference type="RefSeq" id="WP_098997380.1">
    <property type="nucleotide sequence ID" value="NZ_CP077153.1"/>
</dbReference>
<protein>
    <submittedName>
        <fullName evidence="2">Uncharacterized protein</fullName>
    </submittedName>
</protein>
<sequence length="333" mass="40534">MSEDNKLKEEFCVFFDVLGTKSEFLTSNFEEEEKLVKKYENFIKDIKEILRDNGFEEDKIKLFSDNIFINFPNTTLKEIYNVFRCLAYIQIMAIEKYKFLLRGGVEYSTIYNEKDIVIGKGLVEAVKLEEEANYPIIILGEKAQKEFLRILKEEKEEVLKQYKNFIHTIIRIDDKMYINYLLLYYEENQEKSLNILLKHREFIKEKLIENSKKFYKNRNCIEKDILEIHFFYKIFEYKKYDILENMNQSNELSDIKNYQKLEEKKLKLEEGLKNMKEKFSKFESKFKDNEKGILKIREKYLYLFNYHNKIVDFLIKNNKDKKITYLIDFEEII</sequence>
<comment type="caution">
    <text evidence="2">The sequence shown here is derived from an EMBL/GenBank/DDBJ whole genome shotgun (WGS) entry which is preliminary data.</text>
</comment>
<feature type="coiled-coil region" evidence="1">
    <location>
        <begin position="258"/>
        <end position="285"/>
    </location>
</feature>
<accession>A0A2C6CG48</accession>
<dbReference type="AlphaFoldDB" id="A0A2C6CG48"/>
<proteinExistence type="predicted"/>
<gene>
    <name evidence="2" type="ORF">CBG56_05960</name>
</gene>